<dbReference type="PANTHER" id="PTHR44858:SF1">
    <property type="entry name" value="UDP-N-ACETYLGLUCOSAMINE--PEPTIDE N-ACETYLGLUCOSAMINYLTRANSFERASE SPINDLY-RELATED"/>
    <property type="match status" value="1"/>
</dbReference>
<dbReference type="Pfam" id="PF13432">
    <property type="entry name" value="TPR_16"/>
    <property type="match status" value="1"/>
</dbReference>
<keyword evidence="5" id="KW-1185">Reference proteome</keyword>
<protein>
    <submittedName>
        <fullName evidence="4">Tetratricopeptide repeat protein</fullName>
    </submittedName>
</protein>
<reference evidence="4" key="1">
    <citation type="submission" date="2021-04" db="EMBL/GenBank/DDBJ databases">
        <title>Phylogenetic analysis of Acidobacteriaceae.</title>
        <authorList>
            <person name="Qiu L."/>
            <person name="Zhang Q."/>
        </authorList>
    </citation>
    <scope>NUCLEOTIDE SEQUENCE</scope>
    <source>
        <strain evidence="4">DSM 25168</strain>
    </source>
</reference>
<feature type="repeat" description="TPR" evidence="3">
    <location>
        <begin position="241"/>
        <end position="274"/>
    </location>
</feature>
<evidence type="ECO:0000313" key="4">
    <source>
        <dbReference type="EMBL" id="UWZ83698.1"/>
    </source>
</evidence>
<dbReference type="GO" id="GO:0046813">
    <property type="term" value="P:receptor-mediated virion attachment to host cell"/>
    <property type="evidence" value="ECO:0007669"/>
    <property type="project" value="TreeGrafter"/>
</dbReference>
<feature type="repeat" description="TPR" evidence="3">
    <location>
        <begin position="207"/>
        <end position="240"/>
    </location>
</feature>
<evidence type="ECO:0000256" key="3">
    <source>
        <dbReference type="PROSITE-ProRule" id="PRU00339"/>
    </source>
</evidence>
<keyword evidence="1" id="KW-0677">Repeat</keyword>
<dbReference type="RefSeq" id="WP_260793061.1">
    <property type="nucleotide sequence ID" value="NZ_CP093313.1"/>
</dbReference>
<dbReference type="PANTHER" id="PTHR44858">
    <property type="entry name" value="TETRATRICOPEPTIDE REPEAT PROTEIN 6"/>
    <property type="match status" value="1"/>
</dbReference>
<dbReference type="InterPro" id="IPR019734">
    <property type="entry name" value="TPR_rpt"/>
</dbReference>
<dbReference type="Proteomes" id="UP001059380">
    <property type="component" value="Chromosome"/>
</dbReference>
<accession>A0A9J7BPM7</accession>
<organism evidence="4 5">
    <name type="scientific">Occallatibacter riparius</name>
    <dbReference type="NCBI Taxonomy" id="1002689"/>
    <lineage>
        <taxon>Bacteria</taxon>
        <taxon>Pseudomonadati</taxon>
        <taxon>Acidobacteriota</taxon>
        <taxon>Terriglobia</taxon>
        <taxon>Terriglobales</taxon>
        <taxon>Acidobacteriaceae</taxon>
        <taxon>Occallatibacter</taxon>
    </lineage>
</organism>
<evidence type="ECO:0000313" key="5">
    <source>
        <dbReference type="Proteomes" id="UP001059380"/>
    </source>
</evidence>
<evidence type="ECO:0000256" key="1">
    <source>
        <dbReference type="ARBA" id="ARBA00022737"/>
    </source>
</evidence>
<proteinExistence type="predicted"/>
<sequence>MSRHLAQAAAILTLLSWHGSMPLAQQSSAPSPRPALPPEKAISLAEQGRCAESISALKHAMAGTVPADVRKQAGVLGVRCSLAMDDRDSTNEFIRLLSKQFRSDPDVLFVIVHAYSDLSSRAAMDLGREAPQSIAAHKLNAEALEMQGKWEPAQHEYELILQKDPNARGIHFLLGRLLLSRPDAGADAAERARQEFLKEIAIDPANAGAHYILGELSRRDEKCEDALPQFSEAVKYNPSFAEAYLGQGLCLVSQKKYEEAVPPLRTAARLTPGNPEIHHALATALQRSGHPEEAQKEFAIQSSLMSGQGSQSPQ</sequence>
<dbReference type="EMBL" id="CP093313">
    <property type="protein sequence ID" value="UWZ83698.1"/>
    <property type="molecule type" value="Genomic_DNA"/>
</dbReference>
<keyword evidence="2 3" id="KW-0802">TPR repeat</keyword>
<dbReference type="AlphaFoldDB" id="A0A9J7BPM7"/>
<dbReference type="InterPro" id="IPR011990">
    <property type="entry name" value="TPR-like_helical_dom_sf"/>
</dbReference>
<gene>
    <name evidence="4" type="ORF">MOP44_24410</name>
</gene>
<dbReference type="GO" id="GO:0009279">
    <property type="term" value="C:cell outer membrane"/>
    <property type="evidence" value="ECO:0007669"/>
    <property type="project" value="TreeGrafter"/>
</dbReference>
<dbReference type="InterPro" id="IPR050498">
    <property type="entry name" value="Ycf3"/>
</dbReference>
<dbReference type="SUPFAM" id="SSF48452">
    <property type="entry name" value="TPR-like"/>
    <property type="match status" value="1"/>
</dbReference>
<evidence type="ECO:0000256" key="2">
    <source>
        <dbReference type="ARBA" id="ARBA00022803"/>
    </source>
</evidence>
<dbReference type="SMART" id="SM00028">
    <property type="entry name" value="TPR"/>
    <property type="match status" value="3"/>
</dbReference>
<dbReference type="KEGG" id="orp:MOP44_24410"/>
<dbReference type="Gene3D" id="1.25.40.10">
    <property type="entry name" value="Tetratricopeptide repeat domain"/>
    <property type="match status" value="2"/>
</dbReference>
<name>A0A9J7BPM7_9BACT</name>
<dbReference type="PROSITE" id="PS50005">
    <property type="entry name" value="TPR"/>
    <property type="match status" value="2"/>
</dbReference>